<evidence type="ECO:0000256" key="5">
    <source>
        <dbReference type="PROSITE-ProRule" id="PRU10015"/>
    </source>
</evidence>
<dbReference type="Gene3D" id="2.40.50.1070">
    <property type="match status" value="1"/>
</dbReference>
<keyword evidence="2 4" id="KW-0808">Transferase</keyword>
<reference evidence="6" key="2">
    <citation type="submission" date="2021-04" db="EMBL/GenBank/DDBJ databases">
        <authorList>
            <person name="Gilroy R."/>
        </authorList>
    </citation>
    <scope>NUCLEOTIDE SEQUENCE</scope>
    <source>
        <strain evidence="6">CHK187-11901</strain>
    </source>
</reference>
<evidence type="ECO:0000256" key="2">
    <source>
        <dbReference type="ARBA" id="ARBA00022679"/>
    </source>
</evidence>
<gene>
    <name evidence="6" type="primary">rlmD</name>
    <name evidence="6" type="ORF">H9702_03395</name>
</gene>
<evidence type="ECO:0000256" key="3">
    <source>
        <dbReference type="ARBA" id="ARBA00022691"/>
    </source>
</evidence>
<dbReference type="InterPro" id="IPR010280">
    <property type="entry name" value="U5_MeTrfase_fam"/>
</dbReference>
<feature type="binding site" evidence="4">
    <location>
        <position position="310"/>
    </location>
    <ligand>
        <name>S-adenosyl-L-methionine</name>
        <dbReference type="ChEBI" id="CHEBI:59789"/>
    </ligand>
</feature>
<dbReference type="EC" id="2.1.1.190" evidence="6"/>
<evidence type="ECO:0000313" key="6">
    <source>
        <dbReference type="EMBL" id="HJC36159.1"/>
    </source>
</evidence>
<dbReference type="InterPro" id="IPR030390">
    <property type="entry name" value="MeTrfase_TrmA_AS"/>
</dbReference>
<evidence type="ECO:0000313" key="7">
    <source>
        <dbReference type="Proteomes" id="UP000823896"/>
    </source>
</evidence>
<feature type="binding site" evidence="4">
    <location>
        <position position="331"/>
    </location>
    <ligand>
        <name>S-adenosyl-L-methionine</name>
        <dbReference type="ChEBI" id="CHEBI:59789"/>
    </ligand>
</feature>
<dbReference type="InterPro" id="IPR029063">
    <property type="entry name" value="SAM-dependent_MTases_sf"/>
</dbReference>
<dbReference type="CDD" id="cd02440">
    <property type="entry name" value="AdoMet_MTases"/>
    <property type="match status" value="1"/>
</dbReference>
<dbReference type="FunFam" id="2.40.50.1070:FF:000003">
    <property type="entry name" value="23S rRNA (Uracil-5-)-methyltransferase RumA"/>
    <property type="match status" value="1"/>
</dbReference>
<dbReference type="Pfam" id="PF05958">
    <property type="entry name" value="tRNA_U5-meth_tr"/>
    <property type="match status" value="1"/>
</dbReference>
<dbReference type="InterPro" id="IPR012340">
    <property type="entry name" value="NA-bd_OB-fold"/>
</dbReference>
<dbReference type="PROSITE" id="PS51687">
    <property type="entry name" value="SAM_MT_RNA_M5U"/>
    <property type="match status" value="1"/>
</dbReference>
<dbReference type="GO" id="GO:0070475">
    <property type="term" value="P:rRNA base methylation"/>
    <property type="evidence" value="ECO:0007669"/>
    <property type="project" value="TreeGrafter"/>
</dbReference>
<sequence length="449" mass="51057">MLKPGTLIEGTIRSMRRGRGILHYGKDTVFVQHALPGERVKVRIGKRLHDGYSAGLTAVCKAHPDRVSPPCPLYGRCGSCQLMHLSYEGQLRWKKEQISREAKKAGLPLQVHDVIGMKDPYHYRNKMIIGFGRDEKGQLCAGLYEEFTHHIVPYRRCLMHPEHGDDIIATILTLMKKLRIEPYDERRRRGFLRHVLLRMTHDGSAVLVTLVCSDDRFPARKAFVSELVHRHPDIHTIVLNVNRRQTSVVLGQEERILYGPGIITDELLGHTFALSASSFYQINHLQCERLYAQAYALLQPTEDMRVLDAYCGIGTIGLGIAGSIRALTGVEINEQAVKNARENARRNQIRNARFICADATRFIMAESQRHAHYDAIILDPPRDGSTPAFLDACAALQPERIIYISCNPFTQIRDLRYLLKKGYHCSDMYLFDMFPMSDDAESVCLLARH</sequence>
<dbReference type="EMBL" id="DWWM01000021">
    <property type="protein sequence ID" value="HJC36159.1"/>
    <property type="molecule type" value="Genomic_DNA"/>
</dbReference>
<dbReference type="PANTHER" id="PTHR11061:SF30">
    <property type="entry name" value="TRNA (URACIL(54)-C(5))-METHYLTRANSFERASE"/>
    <property type="match status" value="1"/>
</dbReference>
<evidence type="ECO:0000256" key="4">
    <source>
        <dbReference type="PROSITE-ProRule" id="PRU01024"/>
    </source>
</evidence>
<dbReference type="SUPFAM" id="SSF53335">
    <property type="entry name" value="S-adenosyl-L-methionine-dependent methyltransferases"/>
    <property type="match status" value="1"/>
</dbReference>
<feature type="active site" evidence="5">
    <location>
        <position position="406"/>
    </location>
</feature>
<keyword evidence="1 4" id="KW-0489">Methyltransferase</keyword>
<feature type="binding site" evidence="4">
    <location>
        <position position="379"/>
    </location>
    <ligand>
        <name>S-adenosyl-L-methionine</name>
        <dbReference type="ChEBI" id="CHEBI:59789"/>
    </ligand>
</feature>
<dbReference type="PANTHER" id="PTHR11061">
    <property type="entry name" value="RNA M5U METHYLTRANSFERASE"/>
    <property type="match status" value="1"/>
</dbReference>
<dbReference type="SUPFAM" id="SSF50249">
    <property type="entry name" value="Nucleic acid-binding proteins"/>
    <property type="match status" value="1"/>
</dbReference>
<organism evidence="6 7">
    <name type="scientific">Candidatus Merdibacter merdavium</name>
    <dbReference type="NCBI Taxonomy" id="2838692"/>
    <lineage>
        <taxon>Bacteria</taxon>
        <taxon>Bacillati</taxon>
        <taxon>Bacillota</taxon>
        <taxon>Erysipelotrichia</taxon>
        <taxon>Erysipelotrichales</taxon>
        <taxon>Erysipelotrichaceae</taxon>
        <taxon>Merdibacter</taxon>
    </lineage>
</organism>
<dbReference type="AlphaFoldDB" id="A0A9D2NSE2"/>
<proteinExistence type="inferred from homology"/>
<dbReference type="Proteomes" id="UP000823896">
    <property type="component" value="Unassembled WGS sequence"/>
</dbReference>
<dbReference type="PROSITE" id="PS01230">
    <property type="entry name" value="TRMA_1"/>
    <property type="match status" value="1"/>
</dbReference>
<dbReference type="Gene3D" id="3.40.50.150">
    <property type="entry name" value="Vaccinia Virus protein VP39"/>
    <property type="match status" value="1"/>
</dbReference>
<protein>
    <submittedName>
        <fullName evidence="6">23S rRNA (Uracil(1939)-C(5))-methyltransferase RlmD</fullName>
        <ecNumber evidence="6">2.1.1.190</ecNumber>
    </submittedName>
</protein>
<feature type="active site" description="Nucleophile" evidence="4">
    <location>
        <position position="406"/>
    </location>
</feature>
<dbReference type="Gene3D" id="2.40.50.140">
    <property type="entry name" value="Nucleic acid-binding proteins"/>
    <property type="match status" value="1"/>
</dbReference>
<reference evidence="6" key="1">
    <citation type="journal article" date="2021" name="PeerJ">
        <title>Extensive microbial diversity within the chicken gut microbiome revealed by metagenomics and culture.</title>
        <authorList>
            <person name="Gilroy R."/>
            <person name="Ravi A."/>
            <person name="Getino M."/>
            <person name="Pursley I."/>
            <person name="Horton D.L."/>
            <person name="Alikhan N.F."/>
            <person name="Baker D."/>
            <person name="Gharbi K."/>
            <person name="Hall N."/>
            <person name="Watson M."/>
            <person name="Adriaenssens E.M."/>
            <person name="Foster-Nyarko E."/>
            <person name="Jarju S."/>
            <person name="Secka A."/>
            <person name="Antonio M."/>
            <person name="Oren A."/>
            <person name="Chaudhuri R.R."/>
            <person name="La Ragione R."/>
            <person name="Hildebrand F."/>
            <person name="Pallen M.J."/>
        </authorList>
    </citation>
    <scope>NUCLEOTIDE SEQUENCE</scope>
    <source>
        <strain evidence="6">CHK187-11901</strain>
    </source>
</reference>
<dbReference type="NCBIfam" id="TIGR00479">
    <property type="entry name" value="rumA"/>
    <property type="match status" value="1"/>
</dbReference>
<comment type="similarity">
    <text evidence="4">Belongs to the class I-like SAM-binding methyltransferase superfamily. RNA M5U methyltransferase family.</text>
</comment>
<dbReference type="GO" id="GO:0070041">
    <property type="term" value="F:rRNA (uridine-C5-)-methyltransferase activity"/>
    <property type="evidence" value="ECO:0007669"/>
    <property type="project" value="TreeGrafter"/>
</dbReference>
<feature type="binding site" evidence="4">
    <location>
        <position position="281"/>
    </location>
    <ligand>
        <name>S-adenosyl-L-methionine</name>
        <dbReference type="ChEBI" id="CHEBI:59789"/>
    </ligand>
</feature>
<accession>A0A9D2NSE2</accession>
<comment type="caution">
    <text evidence="6">The sequence shown here is derived from an EMBL/GenBank/DDBJ whole genome shotgun (WGS) entry which is preliminary data.</text>
</comment>
<keyword evidence="3 4" id="KW-0949">S-adenosyl-L-methionine</keyword>
<name>A0A9D2NSE2_9FIRM</name>
<evidence type="ECO:0000256" key="1">
    <source>
        <dbReference type="ARBA" id="ARBA00022603"/>
    </source>
</evidence>